<reference evidence="2 3" key="1">
    <citation type="submission" date="2019-10" db="EMBL/GenBank/DDBJ databases">
        <title>Genome sequence of Phaeocystidibacter marisrubri JCM30614 (type strain).</title>
        <authorList>
            <person name="Bowman J.P."/>
        </authorList>
    </citation>
    <scope>NUCLEOTIDE SEQUENCE [LARGE SCALE GENOMIC DNA]</scope>
    <source>
        <strain evidence="2 3">JCM 30614</strain>
    </source>
</reference>
<evidence type="ECO:0000313" key="2">
    <source>
        <dbReference type="EMBL" id="KAB2818062.1"/>
    </source>
</evidence>
<proteinExistence type="predicted"/>
<sequence>MSSVKRKSALILFQYLLIAGMIVSAVGSSIGYISFYVFVTCLLVFGYVQVLDALWVRVVYQVDIGQTRDRYENVLGIIGMYYVVGRIVDLFVSDGMNRRMDMDVMNFVFWVYIITMVLPLAIRLIQNRGEWLPWVVYTSTLLALFVTTLLVNERWLIDLLFYPFFILPFIGFFAGMFSLILQNSELSIFRRMKNHSPLI</sequence>
<protein>
    <submittedName>
        <fullName evidence="2">Uncharacterized protein</fullName>
    </submittedName>
</protein>
<feature type="transmembrane region" description="Helical" evidence="1">
    <location>
        <begin position="104"/>
        <end position="122"/>
    </location>
</feature>
<keyword evidence="1" id="KW-0472">Membrane</keyword>
<keyword evidence="3" id="KW-1185">Reference proteome</keyword>
<feature type="transmembrane region" description="Helical" evidence="1">
    <location>
        <begin position="35"/>
        <end position="60"/>
    </location>
</feature>
<accession>A0A6L3ZJ65</accession>
<organism evidence="2 3">
    <name type="scientific">Phaeocystidibacter marisrubri</name>
    <dbReference type="NCBI Taxonomy" id="1577780"/>
    <lineage>
        <taxon>Bacteria</taxon>
        <taxon>Pseudomonadati</taxon>
        <taxon>Bacteroidota</taxon>
        <taxon>Flavobacteriia</taxon>
        <taxon>Flavobacteriales</taxon>
        <taxon>Phaeocystidibacteraceae</taxon>
        <taxon>Phaeocystidibacter</taxon>
    </lineage>
</organism>
<gene>
    <name evidence="2" type="ORF">F8C82_06575</name>
</gene>
<keyword evidence="1" id="KW-1133">Transmembrane helix</keyword>
<evidence type="ECO:0000313" key="3">
    <source>
        <dbReference type="Proteomes" id="UP000484164"/>
    </source>
</evidence>
<feature type="transmembrane region" description="Helical" evidence="1">
    <location>
        <begin position="72"/>
        <end position="92"/>
    </location>
</feature>
<dbReference type="AlphaFoldDB" id="A0A6L3ZJ65"/>
<feature type="transmembrane region" description="Helical" evidence="1">
    <location>
        <begin position="159"/>
        <end position="181"/>
    </location>
</feature>
<dbReference type="Proteomes" id="UP000484164">
    <property type="component" value="Unassembled WGS sequence"/>
</dbReference>
<dbReference type="EMBL" id="WBVQ01000001">
    <property type="protein sequence ID" value="KAB2818062.1"/>
    <property type="molecule type" value="Genomic_DNA"/>
</dbReference>
<comment type="caution">
    <text evidence="2">The sequence shown here is derived from an EMBL/GenBank/DDBJ whole genome shotgun (WGS) entry which is preliminary data.</text>
</comment>
<dbReference type="RefSeq" id="WP_151692750.1">
    <property type="nucleotide sequence ID" value="NZ_BMGX01000002.1"/>
</dbReference>
<keyword evidence="1" id="KW-0812">Transmembrane</keyword>
<name>A0A6L3ZJ65_9FLAO</name>
<evidence type="ECO:0000256" key="1">
    <source>
        <dbReference type="SAM" id="Phobius"/>
    </source>
</evidence>
<feature type="transmembrane region" description="Helical" evidence="1">
    <location>
        <begin position="134"/>
        <end position="153"/>
    </location>
</feature>